<feature type="region of interest" description="Disordered" evidence="1">
    <location>
        <begin position="86"/>
        <end position="113"/>
    </location>
</feature>
<organism evidence="2 3">
    <name type="scientific">Podospora australis</name>
    <dbReference type="NCBI Taxonomy" id="1536484"/>
    <lineage>
        <taxon>Eukaryota</taxon>
        <taxon>Fungi</taxon>
        <taxon>Dikarya</taxon>
        <taxon>Ascomycota</taxon>
        <taxon>Pezizomycotina</taxon>
        <taxon>Sordariomycetes</taxon>
        <taxon>Sordariomycetidae</taxon>
        <taxon>Sordariales</taxon>
        <taxon>Podosporaceae</taxon>
        <taxon>Podospora</taxon>
    </lineage>
</organism>
<comment type="caution">
    <text evidence="2">The sequence shown here is derived from an EMBL/GenBank/DDBJ whole genome shotgun (WGS) entry which is preliminary data.</text>
</comment>
<dbReference type="EMBL" id="MU864429">
    <property type="protein sequence ID" value="KAK4186186.1"/>
    <property type="molecule type" value="Genomic_DNA"/>
</dbReference>
<gene>
    <name evidence="2" type="ORF">QBC35DRAFT_281333</name>
</gene>
<protein>
    <submittedName>
        <fullName evidence="2">Uncharacterized protein</fullName>
    </submittedName>
</protein>
<evidence type="ECO:0000313" key="3">
    <source>
        <dbReference type="Proteomes" id="UP001302126"/>
    </source>
</evidence>
<proteinExistence type="predicted"/>
<feature type="compositionally biased region" description="Polar residues" evidence="1">
    <location>
        <begin position="86"/>
        <end position="95"/>
    </location>
</feature>
<accession>A0AAN7AF19</accession>
<evidence type="ECO:0000256" key="1">
    <source>
        <dbReference type="SAM" id="MobiDB-lite"/>
    </source>
</evidence>
<keyword evidence="3" id="KW-1185">Reference proteome</keyword>
<sequence>MNFGRMLDSYSIELLGAATNQIQREVAKFVRISSTFVVRAIQLRLQQFSTEDCQPPPIPNAEDGESRLVAAQRMERFLKEIQNPDTRVSAATTPSLEEDDIQRGPMREDTDPGDSEAIIDLHDVFEDASSSNMDLAQVKQFLGTEPPMETLRKGLRNFVIPNPVREEIVKGLGHASAAPEHADKEPQAFPLMRTRTCGTYSKLLLMPLLHA</sequence>
<dbReference type="AlphaFoldDB" id="A0AAN7AF19"/>
<reference evidence="2" key="1">
    <citation type="journal article" date="2023" name="Mol. Phylogenet. Evol.">
        <title>Genome-scale phylogeny and comparative genomics of the fungal order Sordariales.</title>
        <authorList>
            <person name="Hensen N."/>
            <person name="Bonometti L."/>
            <person name="Westerberg I."/>
            <person name="Brannstrom I.O."/>
            <person name="Guillou S."/>
            <person name="Cros-Aarteil S."/>
            <person name="Calhoun S."/>
            <person name="Haridas S."/>
            <person name="Kuo A."/>
            <person name="Mondo S."/>
            <person name="Pangilinan J."/>
            <person name="Riley R."/>
            <person name="LaButti K."/>
            <person name="Andreopoulos B."/>
            <person name="Lipzen A."/>
            <person name="Chen C."/>
            <person name="Yan M."/>
            <person name="Daum C."/>
            <person name="Ng V."/>
            <person name="Clum A."/>
            <person name="Steindorff A."/>
            <person name="Ohm R.A."/>
            <person name="Martin F."/>
            <person name="Silar P."/>
            <person name="Natvig D.O."/>
            <person name="Lalanne C."/>
            <person name="Gautier V."/>
            <person name="Ament-Velasquez S.L."/>
            <person name="Kruys A."/>
            <person name="Hutchinson M.I."/>
            <person name="Powell A.J."/>
            <person name="Barry K."/>
            <person name="Miller A.N."/>
            <person name="Grigoriev I.V."/>
            <person name="Debuchy R."/>
            <person name="Gladieux P."/>
            <person name="Hiltunen Thoren M."/>
            <person name="Johannesson H."/>
        </authorList>
    </citation>
    <scope>NUCLEOTIDE SEQUENCE</scope>
    <source>
        <strain evidence="2">PSN309</strain>
    </source>
</reference>
<reference evidence="2" key="2">
    <citation type="submission" date="2023-05" db="EMBL/GenBank/DDBJ databases">
        <authorList>
            <consortium name="Lawrence Berkeley National Laboratory"/>
            <person name="Steindorff A."/>
            <person name="Hensen N."/>
            <person name="Bonometti L."/>
            <person name="Westerberg I."/>
            <person name="Brannstrom I.O."/>
            <person name="Guillou S."/>
            <person name="Cros-Aarteil S."/>
            <person name="Calhoun S."/>
            <person name="Haridas S."/>
            <person name="Kuo A."/>
            <person name="Mondo S."/>
            <person name="Pangilinan J."/>
            <person name="Riley R."/>
            <person name="Labutti K."/>
            <person name="Andreopoulos B."/>
            <person name="Lipzen A."/>
            <person name="Chen C."/>
            <person name="Yanf M."/>
            <person name="Daum C."/>
            <person name="Ng V."/>
            <person name="Clum A."/>
            <person name="Ohm R."/>
            <person name="Martin F."/>
            <person name="Silar P."/>
            <person name="Natvig D."/>
            <person name="Lalanne C."/>
            <person name="Gautier V."/>
            <person name="Ament-Velasquez S.L."/>
            <person name="Kruys A."/>
            <person name="Hutchinson M.I."/>
            <person name="Powell A.J."/>
            <person name="Barry K."/>
            <person name="Miller A.N."/>
            <person name="Grigoriev I.V."/>
            <person name="Debuchy R."/>
            <person name="Gladieux P."/>
            <person name="Thoren M.H."/>
            <person name="Johannesson H."/>
        </authorList>
    </citation>
    <scope>NUCLEOTIDE SEQUENCE</scope>
    <source>
        <strain evidence="2">PSN309</strain>
    </source>
</reference>
<evidence type="ECO:0000313" key="2">
    <source>
        <dbReference type="EMBL" id="KAK4186186.1"/>
    </source>
</evidence>
<name>A0AAN7AF19_9PEZI</name>
<feature type="compositionally biased region" description="Basic and acidic residues" evidence="1">
    <location>
        <begin position="101"/>
        <end position="110"/>
    </location>
</feature>
<dbReference type="Proteomes" id="UP001302126">
    <property type="component" value="Unassembled WGS sequence"/>
</dbReference>